<feature type="region of interest" description="Disordered" evidence="1">
    <location>
        <begin position="1146"/>
        <end position="1169"/>
    </location>
</feature>
<evidence type="ECO:0000313" key="3">
    <source>
        <dbReference type="EMBL" id="CUS93181.1"/>
    </source>
</evidence>
<evidence type="ECO:0000313" key="6">
    <source>
        <dbReference type="Proteomes" id="UP000182200"/>
    </source>
</evidence>
<accession>A0A0P1MEA9</accession>
<proteinExistence type="predicted"/>
<dbReference type="InterPro" id="IPR025684">
    <property type="entry name" value="SprA_N_dom"/>
</dbReference>
<sequence length="2197" mass="250992">MRSGAYVILFFTFFTLSSLAKGLNFSFHNITFPDTNVTKIDTAKVDSTTGKNFFNKKFVLKPYIQLNRPQFHPLLFMPSNLITHEIKIDSTGRFVKITEKIAGSDRTFPLVIPLEKYIQIKLEENKRKSWIELAHRYEKREERDDIEKLFGSITNIQIPVPANPIFSIFGPPVINLHISGAVDITGAWRNEKTEQLIVSRLGSVRNEPDFNQQVQINVGGTIGDKLNITADWNTQRQFEFENQLKIRYKGYEDEIIQSIEAGNVSLQTPSSLIGSSQALFGIKANLQLGPLKLTTIASQKKGESQERVLTGGAQTQSVDVFLYQYSQRHYFIDEKYIKTYEPYYQNSPPLRIAPELQVKDIEVWISQLERPEPGLTRFIVADINLPPTTNKSYYDSLRTIRQSDPGRIEVGLFRKLEQGKDYTINADIGVISLNIDIQDNQAIAVAYRVEGPTQIADDDTVYGDFVNSLTDTAVTLVLKLVRPRSPQPSFKKAWILQLRNIYSLAGARNIKKEGFELKLLYKPSPDQEEREDIDGINLLKAFGFDRFAEDGSPGSDNKFDFSDQTINPSRGEIIFPFLKPFSKETLKKIFPDKNDEFINSIAYDDIYDTNQVAARNNTAKASKFKISAKLTSDAQATYNLGFNVAEGSVQVYLNDRRLVEGVDYRVDYILGQLTILNRDALLPGANLRIRYETNDLFSFASKTILGARGDLDLGENTKFGFTFMNYAQQTLSDKVRLGEEPISNTMFGVDLSTRFNSRRISEFFNIFPGYQAKQDASFSLRGESAFIIADPNTRKSTIVGDNRESVVYLDDFEGSKRIISFSLISSHWHFSSAPALMPLLGETRKEEIPDTIKVQRKGYLAWFNIPQSVQITEVWPQKRVAQEEQFITPLDIQFFPQRRGQYNYTTKWDSIKNFPRQNWAGMMRVLPYFSTDLTTENITYIEIWFKIIGNPGPNAKMLINLGQISEDVIPNKRLDTEDKNGNYRLDPDEDVGLDGMNDSEERAKYPNLGDDPSQDNFDYGDLMRRNGTEGNRNFYPEPDQEDLNRNHILDLVNNYFEYEIPLDTVNNPYIAGGGSNGWYQLKIPLSSYTRSIGNPSFTLIEFVRVWFTGFDNDAVIRIAEFNLVGNYWEELVKNDEMFKVTVVSVEDNPDYTPPPGVQRPRDRTRPDQQIEGNEQSLAFVIRNLPDDTLRLAMRRFPQRLDLFNYKIMRLFVHGDRNFYFRDTTDYSAEIFIWIGTDTSNYYEYRQPIWPDWDVRNNIQIVFDQLTALKQTRDSINQPIKRIPVPDGPPGATYWVKGNPSLTNITFIAIGVTNPKGKGPQLLSGDVWVNELRLLKANDALGWAYNLSAQFSVPELLNVNFGIARRSPEFRGLSDKFVNSSARVLSTNWAFSTNFNIEKILPSFLSSSLRIPFTYSRTENIGIPKYIPGKDILATEAANRLRQTIIEKGGTEEEANRKADSLLTVIQQIMVSETWAIPSVNFTINSQKWYIRDVINKINIGFNFNRSRFRDINTELSNKWGFNFQTNYSTSIKPITLKPFKSLFAGIPLLDTYKDWEIQLTPSSLAGMMRFDRGHENRKFRTKTTYEPTTRIFNAQRGFSFDWKFSNNGLINPSLRYQVDIGSNLVHLETDSLGRQRSTKEIFSDIFFKDGLINFGKTSTLSQQISIGTNPRIPPILGLNKYLNANFSYSSAYRWQNNFQQRELGRSAGYSANLNFNLSLKLKSLANSWFGEDDERTGRGRGAQAQRDTSKKSGSTISPKNVLKMLIKTPFLDYENVQITFTQTNTAMNTGLYSERPGMGNLWSWLPFISDRIEYGPSLLYQLGLVSNPNGKIQLTPKKGFPFFGFEQSPGLRAPNGNLDDNYTQNNKISITTSRSLWQGAYLDLSWNLGWSYQKNQRIITDSLGIPKVTSFTSSASVSRSFLTLPPVFIFSIFKSGIKSVASVYSELKLDPNDKRTDDEKLAQAFEEGFETLPFLSKLLGGFFPRLNWRLRWDGLEKFSIFKSFATRVSLEHAYTSNFEKRWRSFIGQGQTFEGERTGYDFNPLIGLNLTFKPLWNGNLTGGFRYITSTYYDLNFSAKAIVETFRREISFNLSYSKRGFNLPIFGLSLKNDVDITFTYSSSKNSRQTYQARNLSQALPLDGILRTTMELRFRYILSTRVTGSLFYRLTKSKSDSRSTFIPGSTINEVGIDLHISIGT</sequence>
<evidence type="ECO:0000313" key="4">
    <source>
        <dbReference type="EMBL" id="CUU05683.1"/>
    </source>
</evidence>
<keyword evidence="6" id="KW-1185">Reference proteome</keyword>
<accession>A0A0P1LK68</accession>
<evidence type="ECO:0000313" key="5">
    <source>
        <dbReference type="Proteomes" id="UP000182011"/>
    </source>
</evidence>
<feature type="domain" description="Gliding motility protein SprA N-terminal" evidence="2">
    <location>
        <begin position="1038"/>
        <end position="1428"/>
    </location>
</feature>
<reference evidence="3 6" key="1">
    <citation type="submission" date="2015-11" db="EMBL/GenBank/DDBJ databases">
        <authorList>
            <person name="Varghese N."/>
        </authorList>
    </citation>
    <scope>NUCLEOTIDE SEQUENCE [LARGE SCALE GENOMIC DNA]</scope>
    <source>
        <strain evidence="3 6">JGI-8</strain>
    </source>
</reference>
<dbReference type="STRING" id="1633631.GCA_001442925_01316"/>
<dbReference type="RefSeq" id="WP_075426073.1">
    <property type="nucleotide sequence ID" value="NZ_CZVI01000033.1"/>
</dbReference>
<dbReference type="Pfam" id="PF14349">
    <property type="entry name" value="SprA_N"/>
    <property type="match status" value="1"/>
</dbReference>
<feature type="compositionally biased region" description="Basic and acidic residues" evidence="1">
    <location>
        <begin position="1159"/>
        <end position="1168"/>
    </location>
</feature>
<dbReference type="EMBL" id="FAOP01000005">
    <property type="protein sequence ID" value="CUU05683.1"/>
    <property type="molecule type" value="Genomic_DNA"/>
</dbReference>
<evidence type="ECO:0000256" key="1">
    <source>
        <dbReference type="SAM" id="MobiDB-lite"/>
    </source>
</evidence>
<protein>
    <submittedName>
        <fullName evidence="4">Cell surface protein SprA</fullName>
    </submittedName>
</protein>
<accession>A0A0P1MUM7</accession>
<accession>A0A0P1LP74</accession>
<accession>A0A0P1LCS8</accession>
<feature type="region of interest" description="Disordered" evidence="1">
    <location>
        <begin position="973"/>
        <end position="1011"/>
    </location>
</feature>
<reference evidence="4 5" key="2">
    <citation type="submission" date="2015-11" db="EMBL/GenBank/DDBJ databases">
        <authorList>
            <person name="Zhang Y."/>
            <person name="Guo Z."/>
        </authorList>
    </citation>
    <scope>NUCLEOTIDE SEQUENCE [LARGE SCALE GENOMIC DNA]</scope>
    <source>
        <strain evidence="4">JGI-4</strain>
    </source>
</reference>
<accession>A0A0P1LV09</accession>
<dbReference type="OrthoDB" id="9806090at2"/>
<evidence type="ECO:0000259" key="2">
    <source>
        <dbReference type="Pfam" id="PF14349"/>
    </source>
</evidence>
<accession>A0A0P1LZD0</accession>
<dbReference type="NCBIfam" id="TIGR04189">
    <property type="entry name" value="surface_SprA"/>
    <property type="match status" value="1"/>
</dbReference>
<accession>A0A0S4N541</accession>
<name>A0A0P1MEA9_9BACT</name>
<organism evidence="4 5">
    <name type="scientific">Candidatus Kryptonium thompsonii</name>
    <dbReference type="NCBI Taxonomy" id="1633631"/>
    <lineage>
        <taxon>Bacteria</taxon>
        <taxon>Pseudomonadati</taxon>
        <taxon>Candidatus Kryptoniota</taxon>
        <taxon>Candidatus Kryptonium</taxon>
    </lineage>
</organism>
<accession>A0A0N7MSZ9</accession>
<dbReference type="Proteomes" id="UP000182200">
    <property type="component" value="Unassembled WGS sequence"/>
</dbReference>
<dbReference type="EMBL" id="CZVI01000033">
    <property type="protein sequence ID" value="CUS93181.1"/>
    <property type="molecule type" value="Genomic_DNA"/>
</dbReference>
<dbReference type="Proteomes" id="UP000182011">
    <property type="component" value="Unassembled WGS sequence"/>
</dbReference>
<dbReference type="InterPro" id="IPR026377">
    <property type="entry name" value="Cell_surface_SprA"/>
</dbReference>
<feature type="region of interest" description="Disordered" evidence="1">
    <location>
        <begin position="1732"/>
        <end position="1756"/>
    </location>
</feature>
<gene>
    <name evidence="4" type="ORF">JGI4_01321</name>
    <name evidence="3" type="ORF">JGI8_01783</name>
</gene>